<evidence type="ECO:0000313" key="9">
    <source>
        <dbReference type="EMBL" id="ESO99609.1"/>
    </source>
</evidence>
<feature type="repeat" description="CSPG" evidence="6">
    <location>
        <begin position="1161"/>
        <end position="1258"/>
    </location>
</feature>
<evidence type="ECO:0000256" key="2">
    <source>
        <dbReference type="ARBA" id="ARBA00022729"/>
    </source>
</evidence>
<dbReference type="Gene3D" id="2.60.40.2030">
    <property type="match status" value="5"/>
</dbReference>
<dbReference type="GO" id="GO:0007154">
    <property type="term" value="P:cell communication"/>
    <property type="evidence" value="ECO:0007669"/>
    <property type="project" value="InterPro"/>
</dbReference>
<dbReference type="Pfam" id="PF03160">
    <property type="entry name" value="Calx-beta"/>
    <property type="match status" value="4"/>
</dbReference>
<dbReference type="SUPFAM" id="SSF57603">
    <property type="entry name" value="FnI-like domain"/>
    <property type="match status" value="6"/>
</dbReference>
<dbReference type="PANTHER" id="PTHR45739:SF1">
    <property type="entry name" value="EXTRACELLULAR MATRIX ORGANIZING PROTEIN FRAS1"/>
    <property type="match status" value="1"/>
</dbReference>
<dbReference type="Pfam" id="PF16184">
    <property type="entry name" value="Cadherin_3"/>
    <property type="match status" value="12"/>
</dbReference>
<comment type="similarity">
    <text evidence="1">Belongs to the FRAS1 family.</text>
</comment>
<dbReference type="PROSITE" id="PS01208">
    <property type="entry name" value="VWFC_1"/>
    <property type="match status" value="1"/>
</dbReference>
<dbReference type="OMA" id="NSGMRVQ"/>
<keyword evidence="7" id="KW-0472">Membrane</keyword>
<feature type="domain" description="VWFC" evidence="8">
    <location>
        <begin position="1"/>
        <end position="53"/>
    </location>
</feature>
<evidence type="ECO:0000313" key="10">
    <source>
        <dbReference type="Proteomes" id="UP000030746"/>
    </source>
</evidence>
<feature type="repeat" description="CSPG" evidence="6">
    <location>
        <begin position="1882"/>
        <end position="1974"/>
    </location>
</feature>
<feature type="repeat" description="CSPG" evidence="6">
    <location>
        <begin position="1399"/>
        <end position="1498"/>
    </location>
</feature>
<proteinExistence type="inferred from homology"/>
<dbReference type="OrthoDB" id="430044at2759"/>
<dbReference type="STRING" id="225164.V4CCI4"/>
<feature type="repeat" description="CSPG" evidence="6">
    <location>
        <begin position="2123"/>
        <end position="2219"/>
    </location>
</feature>
<evidence type="ECO:0000259" key="8">
    <source>
        <dbReference type="PROSITE" id="PS50184"/>
    </source>
</evidence>
<dbReference type="Pfam" id="PF00093">
    <property type="entry name" value="VWC"/>
    <property type="match status" value="5"/>
</dbReference>
<dbReference type="PANTHER" id="PTHR45739">
    <property type="entry name" value="MATRIX PROTEIN, PUTATIVE-RELATED"/>
    <property type="match status" value="1"/>
</dbReference>
<dbReference type="InterPro" id="IPR051561">
    <property type="entry name" value="FRAS1_ECM"/>
</dbReference>
<keyword evidence="2" id="KW-0732">Signal</keyword>
<feature type="repeat" description="CSPG" evidence="6">
    <location>
        <begin position="1759"/>
        <end position="1860"/>
    </location>
</feature>
<evidence type="ECO:0000256" key="5">
    <source>
        <dbReference type="ARBA" id="ARBA00023180"/>
    </source>
</evidence>
<dbReference type="SMART" id="SM00215">
    <property type="entry name" value="VWC_out"/>
    <property type="match status" value="2"/>
</dbReference>
<feature type="repeat" description="CSPG" evidence="6">
    <location>
        <begin position="1017"/>
        <end position="1131"/>
    </location>
</feature>
<feature type="domain" description="VWFC" evidence="8">
    <location>
        <begin position="183"/>
        <end position="243"/>
    </location>
</feature>
<dbReference type="CDD" id="cd00064">
    <property type="entry name" value="FU"/>
    <property type="match status" value="7"/>
</dbReference>
<accession>V4CCI4</accession>
<dbReference type="InterPro" id="IPR001007">
    <property type="entry name" value="VWF_dom"/>
</dbReference>
<feature type="repeat" description="CSPG" evidence="6">
    <location>
        <begin position="1994"/>
        <end position="2086"/>
    </location>
</feature>
<dbReference type="EMBL" id="KB201004">
    <property type="protein sequence ID" value="ESO99609.1"/>
    <property type="molecule type" value="Genomic_DNA"/>
</dbReference>
<keyword evidence="4" id="KW-0106">Calcium</keyword>
<dbReference type="KEGG" id="lgi:LOTGIDRAFT_173674"/>
<dbReference type="PROSITE" id="PS50184">
    <property type="entry name" value="VWFC_2"/>
    <property type="match status" value="6"/>
</dbReference>
<feature type="repeat" description="CSPG" evidence="6">
    <location>
        <begin position="906"/>
        <end position="996"/>
    </location>
</feature>
<feature type="repeat" description="CSPG" evidence="6">
    <location>
        <begin position="1282"/>
        <end position="1378"/>
    </location>
</feature>
<dbReference type="SUPFAM" id="SSF57184">
    <property type="entry name" value="Growth factor receptor domain"/>
    <property type="match status" value="3"/>
</dbReference>
<name>V4CCI4_LOTGI</name>
<evidence type="ECO:0000256" key="4">
    <source>
        <dbReference type="ARBA" id="ARBA00022837"/>
    </source>
</evidence>
<keyword evidence="3" id="KW-0677">Repeat</keyword>
<dbReference type="PROSITE" id="PS00652">
    <property type="entry name" value="TNFR_NGFR_1"/>
    <property type="match status" value="1"/>
</dbReference>
<dbReference type="SMART" id="SM00261">
    <property type="entry name" value="FU"/>
    <property type="match status" value="8"/>
</dbReference>
<feature type="domain" description="VWFC" evidence="8">
    <location>
        <begin position="340"/>
        <end position="399"/>
    </location>
</feature>
<dbReference type="RefSeq" id="XP_009049702.1">
    <property type="nucleotide sequence ID" value="XM_009051454.1"/>
</dbReference>
<evidence type="ECO:0000256" key="1">
    <source>
        <dbReference type="ARBA" id="ARBA00005529"/>
    </source>
</evidence>
<feature type="repeat" description="CSPG" evidence="6">
    <location>
        <begin position="1638"/>
        <end position="1738"/>
    </location>
</feature>
<dbReference type="InterPro" id="IPR038081">
    <property type="entry name" value="CalX-like_sf"/>
</dbReference>
<reference evidence="9 10" key="1">
    <citation type="journal article" date="2013" name="Nature">
        <title>Insights into bilaterian evolution from three spiralian genomes.</title>
        <authorList>
            <person name="Simakov O."/>
            <person name="Marletaz F."/>
            <person name="Cho S.J."/>
            <person name="Edsinger-Gonzales E."/>
            <person name="Havlak P."/>
            <person name="Hellsten U."/>
            <person name="Kuo D.H."/>
            <person name="Larsson T."/>
            <person name="Lv J."/>
            <person name="Arendt D."/>
            <person name="Savage R."/>
            <person name="Osoegawa K."/>
            <person name="de Jong P."/>
            <person name="Grimwood J."/>
            <person name="Chapman J.A."/>
            <person name="Shapiro H."/>
            <person name="Aerts A."/>
            <person name="Otillar R.P."/>
            <person name="Terry A.Y."/>
            <person name="Boore J.L."/>
            <person name="Grigoriev I.V."/>
            <person name="Lindberg D.R."/>
            <person name="Seaver E.C."/>
            <person name="Weisblat D.A."/>
            <person name="Putnam N.H."/>
            <person name="Rokhsar D.S."/>
        </authorList>
    </citation>
    <scope>NUCLEOTIDE SEQUENCE [LARGE SCALE GENOMIC DNA]</scope>
</reference>
<dbReference type="Gene3D" id="2.10.70.10">
    <property type="entry name" value="Complement Module, domain 1"/>
    <property type="match status" value="1"/>
</dbReference>
<dbReference type="GO" id="GO:0016020">
    <property type="term" value="C:membrane"/>
    <property type="evidence" value="ECO:0007669"/>
    <property type="project" value="InterPro"/>
</dbReference>
<dbReference type="InterPro" id="IPR001368">
    <property type="entry name" value="TNFR/NGFR_Cys_rich_reg"/>
</dbReference>
<dbReference type="Gene3D" id="6.20.200.20">
    <property type="match status" value="3"/>
</dbReference>
<dbReference type="SMART" id="SM00237">
    <property type="entry name" value="Calx_beta"/>
    <property type="match status" value="5"/>
</dbReference>
<keyword evidence="7" id="KW-0812">Transmembrane</keyword>
<dbReference type="SMART" id="SM00214">
    <property type="entry name" value="VWC"/>
    <property type="match status" value="6"/>
</dbReference>
<keyword evidence="5" id="KW-0325">Glycoprotein</keyword>
<protein>
    <recommendedName>
        <fullName evidence="8">VWFC domain-containing protein</fullName>
    </recommendedName>
</protein>
<keyword evidence="10" id="KW-1185">Reference proteome</keyword>
<evidence type="ECO:0000256" key="6">
    <source>
        <dbReference type="PROSITE-ProRule" id="PRU01201"/>
    </source>
</evidence>
<feature type="domain" description="VWFC" evidence="8">
    <location>
        <begin position="121"/>
        <end position="181"/>
    </location>
</feature>
<dbReference type="InterPro" id="IPR009030">
    <property type="entry name" value="Growth_fac_rcpt_cys_sf"/>
</dbReference>
<dbReference type="InterPro" id="IPR003644">
    <property type="entry name" value="Calx_beta"/>
</dbReference>
<dbReference type="SUPFAM" id="SSF141072">
    <property type="entry name" value="CalX-like"/>
    <property type="match status" value="5"/>
</dbReference>
<dbReference type="InterPro" id="IPR006212">
    <property type="entry name" value="Furin_repeat"/>
</dbReference>
<feature type="repeat" description="CSPG" evidence="6">
    <location>
        <begin position="1521"/>
        <end position="1617"/>
    </location>
</feature>
<feature type="domain" description="VWFC" evidence="8">
    <location>
        <begin position="278"/>
        <end position="337"/>
    </location>
</feature>
<dbReference type="HOGENOM" id="CLU_000244_0_0_1"/>
<dbReference type="GO" id="GO:0009653">
    <property type="term" value="P:anatomical structure morphogenesis"/>
    <property type="evidence" value="ECO:0007669"/>
    <property type="project" value="TreeGrafter"/>
</dbReference>
<feature type="domain" description="VWFC" evidence="8">
    <location>
        <begin position="57"/>
        <end position="117"/>
    </location>
</feature>
<dbReference type="CTD" id="20242479"/>
<evidence type="ECO:0000256" key="7">
    <source>
        <dbReference type="SAM" id="Phobius"/>
    </source>
</evidence>
<dbReference type="PROSITE" id="PS51854">
    <property type="entry name" value="CSPG"/>
    <property type="match status" value="11"/>
</dbReference>
<gene>
    <name evidence="9" type="ORF">LOTGIDRAFT_173674</name>
</gene>
<organism evidence="9 10">
    <name type="scientific">Lottia gigantea</name>
    <name type="common">Giant owl limpet</name>
    <dbReference type="NCBI Taxonomy" id="225164"/>
    <lineage>
        <taxon>Eukaryota</taxon>
        <taxon>Metazoa</taxon>
        <taxon>Spiralia</taxon>
        <taxon>Lophotrochozoa</taxon>
        <taxon>Mollusca</taxon>
        <taxon>Gastropoda</taxon>
        <taxon>Patellogastropoda</taxon>
        <taxon>Lottioidea</taxon>
        <taxon>Lottiidae</taxon>
        <taxon>Lottia</taxon>
    </lineage>
</organism>
<dbReference type="InterPro" id="IPR039005">
    <property type="entry name" value="CSPG_rpt"/>
</dbReference>
<sequence>MPDAVWSPESCKICTCHDPVVFCEPIRCSDPQCDYRKGEHLEIKANECCPSCVGHLKPCSFQGQSIPHNVLWNPSSCTSCYCDNGSIYCQNVTCNRQQCQPGEISQDLPGKCCPKCIPVGRSCSDYGERHNSGFQWQPLPCTKCFCNAGETKCLPQQCPPIICSEGEESTRLPQECCPSCKFRSCYHNNKYYQHGQTWSPDVCENCVCYHGNVKCSQDQCEPVQCKRGEIQIQRKEECCEECVPESDIVFVCLFMLLRGQSYLLCTLLNLLYIITNLDQCSWNGTDYYQGDFWKIGQCEYCACRHGSECSLVGCQRITCDKDEVEEKLEGECCPRCVKPKTCSFDGGTYQIGDSWQPDSCSICQCNESQDIVCYQQSCPVCPEGSFADVPPGQCCGECRKAQCSPECETCLPTNSHYCLQCRAVNKLVQNGRCVDQCSERYYQGQSRLCLDCDESCRTCNEGTRYHCESCHAGRYWQHGECVPSCGFGFYLLNRKCLACDDGCSSCIGPEEDQCLSCTVADQVLLDGKCVDFCGPKYFLQQKECRDCPASCKSCLPDSAMCASCYDSTLYHDGQCLVECPVGFFPSQDGRCYACHPSCENCFGSNLSECLSCHSDSRLNNGICESRCQKEQFYHKSSKRCRACSPDCSECVEDLEGLESVCIRCKDPSSIPSGSSCHKNCLPGFYADSDICHNCDAMCEVCEGPGKCISCFTPYLVYQGHCVKSCGVGMYPKNDKECQACSAGCLKCSTSENCLMCDNPSVLHQGVCVSQCPSSYIKTSKTRKCMANEYPPDFQSLSHLRVTENGVSSLTSDLFYLHDPDTPISDLKIYIIQPLTSGDLVKVVEGRDQIMKTNDHFIFDDLRHGKIRFMQQVSSNNLNDEIILHASDGQLYSERVRVPIYVTSSQPISVTVNKPLLAASTGLTVLNSKTINIDTNSDPRTVKIDIIQGPLHGQLVNQQSNRPISSFTLEDLYIGGVAYDNSANRSIGQDMMLLQVMMGTQPLNIISEIKLREKDSKKPVIINNKGVLVVRGETVEITSDMLKTRAMDIETSGSNDIIYTLTPSTNNPLNGEVLMVVPIPVSGAGRGWRNLGDGTMAAKMYRFLQRDVNEGRIWYKHNGKQTKSDIFTFEVADMSNPPNKVKDLTFKITVLDDRYEEFAEPTIAPGVRLGMTVLENQLVPITSAHLTYEDSGTIAKDIVYSITTLLGDDEGAVEHIEVPFKPVLRFTQDDINNNRIVYRPPVTEIGTEEREVMFNFIVTDEAKNRRLPEQRFSIRILPVNNNPPRFLVPNPELTVSQGGTTPVLQVFDVSDADTNEDDLEFILTVTPSEGHLEKVVDDQKVLLRRGERFHLKEVKSGIFQYVHHGEDALLKDVFHVAVSDGLHQVTTKVKINILRVDKSAPFMLPTATCHVNVTEGHSVTINRQLLAFGDSDDLDADLTIILSSEPFYGKLMVGGVEKRVLQSGSYFFQEDINRGHLSYKADSEIGNKAITELIYFNVTDLSRNLLPSQILSVLILPLNDQTPMVTVGPNIEVDEGESVIIGNNVISVTDVDTPVSKLQVVIDTHPRFGQIINTDSEGDRTSVTSFPVQDLLDRKMIYNQSDHLNKEPVWDGILFHVTDGENTSPPKRLNFTILLINDEPPEIITEQLFVQEGRFVTLTNASMFVLDIDTVPEDLVFTLDIPPSHGSLRKQEYIRDTPFTATLLTSGSVFTYQDILNELIVYHHNDEEVTTDMIQLSLTDGEFNDTKSVNIIVGLINDETPRMTINRGLRITPGSRTVITSSILKATDLDSEDSSIIYTLSRDSTIGRLIFKDGDLSYKISTKSQHQKFTQNDIDRGHIMFIHREGSRPGLRRDVIKFKLSDPDGNDLIDQDFFISILEDRYPPTIVVNKQFTVEEGRRQKITTDFLSSNDVDSETGSLIYEIIDGPNLGHLELTSDPGIPIIRFSQSDLAAGSVKYVHTSLEENFMDRFIFSVTDGTNEIVKTFQIMLNPVDDSIPIIVNNGLIVQEGVRKLITEFDLKATDRDTKEDYLIFTIIQPPVLGTINIKQGDDFEVVSKFTMADIYENRISYQHDGSENFQDTFKFTVSDGTNAEFAVQNGDSNGVVPISTPQHFKIKILPTDDGSPVVHKNLGLQFLEKSRNMITNLITDEQLLVTDEDTPDDQIVYIIKTPPKYGRIEQTSYLGSSISSFTQDDLNSGKIRYVLTGNPPTNQDSFFFNVQDSKPNVVPGNTFYILWSVLSFEKPLINVTESAGIIQIPVHRHGNLKQYSIVTCKTKAGSATSKQLSTRPGVQDFISHKGQVQFDEWQDTKLCTIIINDDSLYEGPETFYIELESPVYAVLGNISKSSVTIYDEEDAPVIEFTSDIYQVEETDSYATITLTRSGDLSSMVSVICFTMSLTATGSSPTGLETGSDFITRSKSNGNRVIFPPGITMATCDVKIIDDSIAETTEQFEVSLVDVSLPGKLGVLDTATVIIAGPNDESMVYFTSDSIKVLENSGTVEVEVFREGSDLTHSTMVWCATRLSSPPSANPGQDYIPSSSQITFGPGQTAQKCEISILDDEFEPRLEGNETFQVFLNSAVGSTLSEPYIMTMVISDETLDIPRIGFIQEKYSIDEFNKTLNATVMRTGDLTIKTSVICYTRQKSGHVMMDYEERIRDNSSRIVFLPGEKFKNCTVNIVNDDEFEENETFLLRLTLPEAEGGQRVEIDDIDRIIVTITNNDDVPTIEFSEIAYSVNEPSIMDQITTVTVKIRRSGDVRKISSVRCSTRDGSAQSGLDYNPRSSLLNFLPGMVELDFPVDILYNSDIEWHESFTVQLGPETPVGAVLGSVITTTITILDDEVSGSLILPAPPMVVSLLNYEDVEQGSKINPSPGYPVVCISPCDERHPDYHKTHKLCQESTINQSTIRYSWEVAMPTDEKGSRPPFVTISDNTLFTSTNTMVLDSIYFRPRFNIRCVAQPVHDNGNPGIPLKSKPVVIGQNNGLCKSPVFGPHPYGYQAQSFLAKLNYLQPDDLEHPNTIHISVTIPHSDGMLPIISTFPIHNLRFLLADSIYRQQHVCSNIITDTEMLPLLSGSFLSNGSNDYPVSVGSGYDFPYQFDETLREPKTLRLYKHLNLKSCTWQFDAWYHMTDLVDICGGRIVSDFQVKDSGETHLTARVPLYVSYLYTIAPIGWGSMEHRTEMDFSFYYDSILWKSGLETEGENGGRLQVLQIQIGDDGKLVVRFKTKPKFRGLYVMRHQTSEGFESHVSPPTNLGVSFKLDLTWSQATYDSPIQMWTATSNFNLKDYTGIYEINLLPCTVKSHEKYRLHSTDDIIPCTAQQPQRFEVPIAFQQTNRPVPLVYSLNTDFQLANNRKMFLLDPKSAIMEPEDWEFNGAFSQGEKIYGRVLWNPDQDLKSAYQLSIQKVYLCTGRDGYIPTYDPTGEQFHNGPQFGCLQPNNQLRYRFLILDSGNPEVEVKDFNEIPFQAELASENPEYAQLTAMPGVDGFVLNVDPLYKVTSGHQWYLQVLYTIGPNDQHNLRFKRSAFGGNNPDSRLNQGLQMLRHRRDIRQQPDSKSNIQNGTNMIILQLAAPPDKDSPTPIISILTPILILIFLVIICVIIFIFVRKRRKNKKDNTPIEIKQNNLVLAEQKRLLENNVNFSKETKSDIKRCSSASRILKHSDSSKNLKHSESSKSLRSLKSFEPKTTVVELGEKTNIVKLKDVNVTNGRNVDTHPINTGTGTEV</sequence>
<dbReference type="Gene3D" id="2.10.220.10">
    <property type="entry name" value="Hormone Receptor, Insulin-like Growth Factor Receptor 1, Chain A, domain 2"/>
    <property type="match status" value="5"/>
</dbReference>
<dbReference type="GeneID" id="20242479"/>
<keyword evidence="7" id="KW-1133">Transmembrane helix</keyword>
<dbReference type="Proteomes" id="UP000030746">
    <property type="component" value="Unassembled WGS sequence"/>
</dbReference>
<feature type="transmembrane region" description="Helical" evidence="7">
    <location>
        <begin position="3579"/>
        <end position="3603"/>
    </location>
</feature>
<evidence type="ECO:0000256" key="3">
    <source>
        <dbReference type="ARBA" id="ARBA00022737"/>
    </source>
</evidence>